<dbReference type="Proteomes" id="UP000054422">
    <property type="component" value="Unassembled WGS sequence"/>
</dbReference>
<dbReference type="AlphaFoldDB" id="A0A0A2SW73"/>
<keyword evidence="2" id="KW-1185">Reference proteome</keyword>
<dbReference type="STRING" id="1498499.EP47_04900"/>
<proteinExistence type="predicted"/>
<gene>
    <name evidence="1" type="ORF">EP47_04900</name>
</gene>
<protein>
    <recommendedName>
        <fullName evidence="3">Flagellar biosynthesis protein FlgN</fullName>
    </recommendedName>
</protein>
<sequence length="125" mass="14828">MSLDHQILEEIINCIERLNEHLKNDAVYYKKRQYEQIEQSNVEKLMLKAKLDSLIKDVIKNKELLSQYTELWETMIMQVKINSDLLAINNKIVTNNLNYYDQLVTQLMKTKNPIPSTYNKLAHTE</sequence>
<evidence type="ECO:0000313" key="2">
    <source>
        <dbReference type="Proteomes" id="UP000054422"/>
    </source>
</evidence>
<comment type="caution">
    <text evidence="1">The sequence shown here is derived from an EMBL/GenBank/DDBJ whole genome shotgun (WGS) entry which is preliminary data.</text>
</comment>
<name>A0A0A2SW73_9GAMM</name>
<dbReference type="EMBL" id="JNCF01000011">
    <property type="protein sequence ID" value="KGP63704.1"/>
    <property type="molecule type" value="Genomic_DNA"/>
</dbReference>
<dbReference type="RefSeq" id="WP_035888064.1">
    <property type="nucleotide sequence ID" value="NZ_JNCF01000011.1"/>
</dbReference>
<evidence type="ECO:0000313" key="1">
    <source>
        <dbReference type="EMBL" id="KGP63704.1"/>
    </source>
</evidence>
<accession>A0A0A2SW73</accession>
<evidence type="ECO:0008006" key="3">
    <source>
        <dbReference type="Google" id="ProtNLM"/>
    </source>
</evidence>
<reference evidence="1 2" key="1">
    <citation type="submission" date="2014-05" db="EMBL/GenBank/DDBJ databases">
        <authorList>
            <person name="Rizzardi K."/>
            <person name="Winiecka-Krusnell J."/>
            <person name="Ramliden M."/>
            <person name="Alm E."/>
            <person name="Andersson S."/>
            <person name="Byfors S."/>
        </authorList>
    </citation>
    <scope>NUCLEOTIDE SEQUENCE [LARGE SCALE GENOMIC DNA]</scope>
    <source>
        <strain evidence="1 2">LEGN</strain>
    </source>
</reference>
<organism evidence="1 2">
    <name type="scientific">Legionella norrlandica</name>
    <dbReference type="NCBI Taxonomy" id="1498499"/>
    <lineage>
        <taxon>Bacteria</taxon>
        <taxon>Pseudomonadati</taxon>
        <taxon>Pseudomonadota</taxon>
        <taxon>Gammaproteobacteria</taxon>
        <taxon>Legionellales</taxon>
        <taxon>Legionellaceae</taxon>
        <taxon>Legionella</taxon>
    </lineage>
</organism>